<evidence type="ECO:0000256" key="2">
    <source>
        <dbReference type="ARBA" id="ARBA00000711"/>
    </source>
</evidence>
<gene>
    <name evidence="15" type="primary">cobP</name>
    <name evidence="15" type="ORF">VST7929_01579</name>
</gene>
<evidence type="ECO:0000256" key="11">
    <source>
        <dbReference type="ARBA" id="ARBA00022777"/>
    </source>
</evidence>
<proteinExistence type="inferred from homology"/>
<dbReference type="EC" id="2.7.1.156" evidence="14"/>
<evidence type="ECO:0000256" key="14">
    <source>
        <dbReference type="PIRNR" id="PIRNR006135"/>
    </source>
</evidence>
<dbReference type="NCBIfam" id="NF004469">
    <property type="entry name" value="PRK05800.1"/>
    <property type="match status" value="1"/>
</dbReference>
<evidence type="ECO:0000313" key="16">
    <source>
        <dbReference type="Proteomes" id="UP000838672"/>
    </source>
</evidence>
<dbReference type="EC" id="2.7.7.62" evidence="14"/>
<organism evidence="15 16">
    <name type="scientific">Vibrio stylophorae</name>
    <dbReference type="NCBI Taxonomy" id="659351"/>
    <lineage>
        <taxon>Bacteria</taxon>
        <taxon>Pseudomonadati</taxon>
        <taxon>Pseudomonadota</taxon>
        <taxon>Gammaproteobacteria</taxon>
        <taxon>Vibrionales</taxon>
        <taxon>Vibrionaceae</taxon>
        <taxon>Vibrio</taxon>
    </lineage>
</organism>
<evidence type="ECO:0000256" key="9">
    <source>
        <dbReference type="ARBA" id="ARBA00022679"/>
    </source>
</evidence>
<dbReference type="InterPro" id="IPR003203">
    <property type="entry name" value="CobU/CobP"/>
</dbReference>
<keyword evidence="13 14" id="KW-0342">GTP-binding</keyword>
<comment type="catalytic activity">
    <reaction evidence="2 14">
        <text>adenosylcob(III)inamide phosphate + GTP + H(+) = adenosylcob(III)inamide-GDP + diphosphate</text>
        <dbReference type="Rhea" id="RHEA:22712"/>
        <dbReference type="ChEBI" id="CHEBI:15378"/>
        <dbReference type="ChEBI" id="CHEBI:33019"/>
        <dbReference type="ChEBI" id="CHEBI:37565"/>
        <dbReference type="ChEBI" id="CHEBI:58502"/>
        <dbReference type="ChEBI" id="CHEBI:60487"/>
        <dbReference type="EC" id="2.7.7.62"/>
    </reaction>
</comment>
<evidence type="ECO:0000256" key="6">
    <source>
        <dbReference type="ARBA" id="ARBA00005159"/>
    </source>
</evidence>
<evidence type="ECO:0000256" key="10">
    <source>
        <dbReference type="ARBA" id="ARBA00022741"/>
    </source>
</evidence>
<dbReference type="InterPro" id="IPR027417">
    <property type="entry name" value="P-loop_NTPase"/>
</dbReference>
<comment type="pathway">
    <text evidence="5 14">Cofactor biosynthesis; adenosylcobalamin biosynthesis; adenosylcobalamin from cob(II)yrinate a,c-diamide: step 6/7.</text>
</comment>
<comment type="similarity">
    <text evidence="7 14">Belongs to the CobU/CobP family.</text>
</comment>
<keyword evidence="8 14" id="KW-0169">Cobalamin biosynthesis</keyword>
<comment type="catalytic activity">
    <reaction evidence="1 14">
        <text>adenosylcob(III)inamide + ATP = adenosylcob(III)inamide phosphate + ADP + H(+)</text>
        <dbReference type="Rhea" id="RHEA:15769"/>
        <dbReference type="ChEBI" id="CHEBI:2480"/>
        <dbReference type="ChEBI" id="CHEBI:15378"/>
        <dbReference type="ChEBI" id="CHEBI:30616"/>
        <dbReference type="ChEBI" id="CHEBI:58502"/>
        <dbReference type="ChEBI" id="CHEBI:456216"/>
        <dbReference type="EC" id="2.7.1.156"/>
    </reaction>
</comment>
<evidence type="ECO:0000256" key="7">
    <source>
        <dbReference type="ARBA" id="ARBA00007490"/>
    </source>
</evidence>
<evidence type="ECO:0000256" key="13">
    <source>
        <dbReference type="ARBA" id="ARBA00023134"/>
    </source>
</evidence>
<dbReference type="PANTHER" id="PTHR34848">
    <property type="match status" value="1"/>
</dbReference>
<keyword evidence="10 14" id="KW-0547">Nucleotide-binding</keyword>
<comment type="pathway">
    <text evidence="6 14">Cofactor biosynthesis; adenosylcobalamin biosynthesis; adenosylcobalamin from cob(II)yrinate a,c-diamide: step 5/7.</text>
</comment>
<evidence type="ECO:0000313" key="15">
    <source>
        <dbReference type="EMBL" id="CAH0533704.1"/>
    </source>
</evidence>
<keyword evidence="16" id="KW-1185">Reference proteome</keyword>
<keyword evidence="9 14" id="KW-0808">Transferase</keyword>
<dbReference type="PANTHER" id="PTHR34848:SF1">
    <property type="entry name" value="BIFUNCTIONAL ADENOSYLCOBALAMIN BIOSYNTHESIS PROTEIN COBU"/>
    <property type="match status" value="1"/>
</dbReference>
<dbReference type="GO" id="GO:0043752">
    <property type="term" value="F:adenosylcobinamide kinase activity"/>
    <property type="evidence" value="ECO:0007669"/>
    <property type="project" value="UniProtKB-EC"/>
</dbReference>
<dbReference type="PIRSF" id="PIRSF006135">
    <property type="entry name" value="CobU"/>
    <property type="match status" value="1"/>
</dbReference>
<accession>A0ABN8DTU9</accession>
<protein>
    <recommendedName>
        <fullName evidence="14">Bifunctional adenosylcobalamin biosynthesis protein</fullName>
        <ecNumber evidence="14">2.7.1.156</ecNumber>
        <ecNumber evidence="14">2.7.7.62</ecNumber>
    </recommendedName>
</protein>
<evidence type="ECO:0000256" key="12">
    <source>
        <dbReference type="ARBA" id="ARBA00022840"/>
    </source>
</evidence>
<comment type="function">
    <text evidence="4 14">Catalyzes ATP-dependent phosphorylation of adenosylcobinamide and addition of GMP to adenosylcobinamide phosphate.</text>
</comment>
<evidence type="ECO:0000256" key="8">
    <source>
        <dbReference type="ARBA" id="ARBA00022573"/>
    </source>
</evidence>
<comment type="caution">
    <text evidence="15">The sequence shown here is derived from an EMBL/GenBank/DDBJ whole genome shotgun (WGS) entry which is preliminary data.</text>
</comment>
<name>A0ABN8DTU9_9VIBR</name>
<evidence type="ECO:0000256" key="3">
    <source>
        <dbReference type="ARBA" id="ARBA00001522"/>
    </source>
</evidence>
<dbReference type="RefSeq" id="WP_237466128.1">
    <property type="nucleotide sequence ID" value="NZ_CAKLDI010000001.1"/>
</dbReference>
<comment type="catalytic activity">
    <reaction evidence="3">
        <text>adenosylcob(III)inamide + GTP = adenosylcob(III)inamide phosphate + GDP + H(+)</text>
        <dbReference type="Rhea" id="RHEA:15765"/>
        <dbReference type="ChEBI" id="CHEBI:2480"/>
        <dbReference type="ChEBI" id="CHEBI:15378"/>
        <dbReference type="ChEBI" id="CHEBI:37565"/>
        <dbReference type="ChEBI" id="CHEBI:58189"/>
        <dbReference type="ChEBI" id="CHEBI:58502"/>
        <dbReference type="EC" id="2.7.1.156"/>
    </reaction>
</comment>
<dbReference type="Gene3D" id="3.40.50.300">
    <property type="entry name" value="P-loop containing nucleotide triphosphate hydrolases"/>
    <property type="match status" value="1"/>
</dbReference>
<dbReference type="EMBL" id="CAKLDI010000001">
    <property type="protein sequence ID" value="CAH0533704.1"/>
    <property type="molecule type" value="Genomic_DNA"/>
</dbReference>
<evidence type="ECO:0000256" key="5">
    <source>
        <dbReference type="ARBA" id="ARBA00004692"/>
    </source>
</evidence>
<dbReference type="Proteomes" id="UP000838672">
    <property type="component" value="Unassembled WGS sequence"/>
</dbReference>
<reference evidence="15" key="1">
    <citation type="submission" date="2021-11" db="EMBL/GenBank/DDBJ databases">
        <authorList>
            <person name="Rodrigo-Torres L."/>
            <person name="Arahal R. D."/>
            <person name="Lucena T."/>
        </authorList>
    </citation>
    <scope>NUCLEOTIDE SEQUENCE</scope>
    <source>
        <strain evidence="15">CECT 7929</strain>
    </source>
</reference>
<dbReference type="CDD" id="cd00544">
    <property type="entry name" value="CobU"/>
    <property type="match status" value="1"/>
</dbReference>
<keyword evidence="11 14" id="KW-0418">Kinase</keyword>
<dbReference type="SUPFAM" id="SSF52540">
    <property type="entry name" value="P-loop containing nucleoside triphosphate hydrolases"/>
    <property type="match status" value="1"/>
</dbReference>
<sequence length="174" mass="18682">MAQSDSPSLHLILGGARSGKSRLAEKLAAQTGLAVCYVATATAGDAEMAARIAKHQNDRPNDWQLIEAPLDLADVIATWSHPDRVLLIDCLTLWLSNALHQGCWPSERENFLAALDHAKGPVLMVSNEVGQGIVPLGELTRQFVDEAGWLHQAIAEKATEVSFVIAGLAQKLKG</sequence>
<keyword evidence="12 14" id="KW-0067">ATP-binding</keyword>
<evidence type="ECO:0000256" key="4">
    <source>
        <dbReference type="ARBA" id="ARBA00003889"/>
    </source>
</evidence>
<dbReference type="Pfam" id="PF02283">
    <property type="entry name" value="CobU"/>
    <property type="match status" value="1"/>
</dbReference>
<evidence type="ECO:0000256" key="1">
    <source>
        <dbReference type="ARBA" id="ARBA00000312"/>
    </source>
</evidence>